<dbReference type="Proteomes" id="UP001165740">
    <property type="component" value="Chromosome 18"/>
</dbReference>
<keyword evidence="4" id="KW-1015">Disulfide bond</keyword>
<evidence type="ECO:0000313" key="6">
    <source>
        <dbReference type="RefSeq" id="XP_055873242.1"/>
    </source>
</evidence>
<protein>
    <submittedName>
        <fullName evidence="6">Uncharacterized protein LOC129923949</fullName>
    </submittedName>
</protein>
<dbReference type="PANTHER" id="PTHR15040:SF1">
    <property type="entry name" value="DERMATOPONTIN-LIKE ISOFORM X1"/>
    <property type="match status" value="1"/>
</dbReference>
<dbReference type="AlphaFoldDB" id="A0A9W2ZE54"/>
<evidence type="ECO:0000256" key="2">
    <source>
        <dbReference type="ARBA" id="ARBA00008712"/>
    </source>
</evidence>
<organism evidence="5 6">
    <name type="scientific">Biomphalaria glabrata</name>
    <name type="common">Bloodfluke planorb</name>
    <name type="synonym">Freshwater snail</name>
    <dbReference type="NCBI Taxonomy" id="6526"/>
    <lineage>
        <taxon>Eukaryota</taxon>
        <taxon>Metazoa</taxon>
        <taxon>Spiralia</taxon>
        <taxon>Lophotrochozoa</taxon>
        <taxon>Mollusca</taxon>
        <taxon>Gastropoda</taxon>
        <taxon>Heterobranchia</taxon>
        <taxon>Euthyneura</taxon>
        <taxon>Panpulmonata</taxon>
        <taxon>Hygrophila</taxon>
        <taxon>Lymnaeoidea</taxon>
        <taxon>Planorbidae</taxon>
        <taxon>Biomphalaria</taxon>
    </lineage>
</organism>
<dbReference type="GeneID" id="129923949"/>
<dbReference type="RefSeq" id="XP_055873242.1">
    <property type="nucleotide sequence ID" value="XM_056017267.1"/>
</dbReference>
<evidence type="ECO:0000256" key="3">
    <source>
        <dbReference type="ARBA" id="ARBA00022525"/>
    </source>
</evidence>
<comment type="subcellular location">
    <subcellularLocation>
        <location evidence="1">Secreted</location>
    </subcellularLocation>
</comment>
<evidence type="ECO:0000313" key="5">
    <source>
        <dbReference type="Proteomes" id="UP001165740"/>
    </source>
</evidence>
<dbReference type="PANTHER" id="PTHR15040">
    <property type="entry name" value="DERMATOPONTIN-RELATED"/>
    <property type="match status" value="1"/>
</dbReference>
<dbReference type="OrthoDB" id="10450170at2759"/>
<accession>A0A9W2ZE54</accession>
<comment type="similarity">
    <text evidence="2">Belongs to the dermatopontin family.</text>
</comment>
<evidence type="ECO:0000256" key="1">
    <source>
        <dbReference type="ARBA" id="ARBA00004613"/>
    </source>
</evidence>
<dbReference type="InterPro" id="IPR026645">
    <property type="entry name" value="Dermatopontin"/>
</dbReference>
<gene>
    <name evidence="6" type="primary">LOC129923949</name>
</gene>
<dbReference type="OMA" id="CHNDAML"/>
<dbReference type="GO" id="GO:0031012">
    <property type="term" value="C:extracellular matrix"/>
    <property type="evidence" value="ECO:0007669"/>
    <property type="project" value="TreeGrafter"/>
</dbReference>
<reference evidence="6" key="1">
    <citation type="submission" date="2025-08" db="UniProtKB">
        <authorList>
            <consortium name="RefSeq"/>
        </authorList>
    </citation>
    <scope>IDENTIFICATION</scope>
</reference>
<dbReference type="Pfam" id="PF14704">
    <property type="entry name" value="DERM"/>
    <property type="match status" value="1"/>
</dbReference>
<dbReference type="GO" id="GO:0030199">
    <property type="term" value="P:collagen fibril organization"/>
    <property type="evidence" value="ECO:0007669"/>
    <property type="project" value="TreeGrafter"/>
</dbReference>
<sequence length="205" mass="24287">MNFNFNEGLVQCVFSFSRNITNTMLAVKSFLVLWAVLSTISDGLARFTTYNEYFNLNCTSGQSFHRFTSFHGSYDRSWSIRCKKIEPAIEFRKCEWSNLVNDVTDRVLFQCHNDAMLTGIFTIYFGSNYDRKYEFQCCEPDPSYVLHSCFYTGRLNTRYGNISYRIPDGWYLRGLYITAQYERDRTFYFQLCRIGKIELEQKDQC</sequence>
<keyword evidence="5" id="KW-1185">Reference proteome</keyword>
<evidence type="ECO:0000256" key="4">
    <source>
        <dbReference type="ARBA" id="ARBA00023157"/>
    </source>
</evidence>
<proteinExistence type="inferred from homology"/>
<name>A0A9W2ZE54_BIOGL</name>
<keyword evidence="3" id="KW-0964">Secreted</keyword>
<dbReference type="GO" id="GO:0005615">
    <property type="term" value="C:extracellular space"/>
    <property type="evidence" value="ECO:0007669"/>
    <property type="project" value="TreeGrafter"/>
</dbReference>